<dbReference type="InterPro" id="IPR043502">
    <property type="entry name" value="DNA/RNA_pol_sf"/>
</dbReference>
<accession>A0A2B4SV63</accession>
<dbReference type="SUPFAM" id="SSF56672">
    <property type="entry name" value="DNA/RNA polymerases"/>
    <property type="match status" value="1"/>
</dbReference>
<dbReference type="GO" id="GO:0003677">
    <property type="term" value="F:DNA binding"/>
    <property type="evidence" value="ECO:0007669"/>
    <property type="project" value="UniProtKB-KW"/>
</dbReference>
<dbReference type="Gene3D" id="1.10.150.130">
    <property type="match status" value="1"/>
</dbReference>
<name>A0A2B4SV63_STYPI</name>
<dbReference type="InterPro" id="IPR036397">
    <property type="entry name" value="RNaseH_sf"/>
</dbReference>
<feature type="region of interest" description="Disordered" evidence="2">
    <location>
        <begin position="427"/>
        <end position="458"/>
    </location>
</feature>
<reference evidence="4" key="1">
    <citation type="journal article" date="2017" name="bioRxiv">
        <title>Comparative analysis of the genomes of Stylophora pistillata and Acropora digitifera provides evidence for extensive differences between species of corals.</title>
        <authorList>
            <person name="Voolstra C.R."/>
            <person name="Li Y."/>
            <person name="Liew Y.J."/>
            <person name="Baumgarten S."/>
            <person name="Zoccola D."/>
            <person name="Flot J.-F."/>
            <person name="Tambutte S."/>
            <person name="Allemand D."/>
            <person name="Aranda M."/>
        </authorList>
    </citation>
    <scope>NUCLEOTIDE SEQUENCE [LARGE SCALE GENOMIC DNA]</scope>
</reference>
<dbReference type="EMBL" id="LSMT01000009">
    <property type="protein sequence ID" value="PFX33771.1"/>
    <property type="molecule type" value="Genomic_DNA"/>
</dbReference>
<gene>
    <name evidence="3" type="primary">cwc-26</name>
    <name evidence="3" type="ORF">AWC38_SpisGene1315</name>
</gene>
<keyword evidence="4" id="KW-1185">Reference proteome</keyword>
<dbReference type="InterPro" id="IPR018609">
    <property type="entry name" value="Bud13"/>
</dbReference>
<dbReference type="InterPro" id="IPR010998">
    <property type="entry name" value="Integrase_recombinase_N"/>
</dbReference>
<dbReference type="GO" id="GO:0006259">
    <property type="term" value="P:DNA metabolic process"/>
    <property type="evidence" value="ECO:0007669"/>
    <property type="project" value="UniProtKB-ARBA"/>
</dbReference>
<sequence>MVSFHTDALALLGHSQYELSLKRREAIRPSLKREYAALCSATVPVSTSLLFGDDLQQQLTNIKASNKISQVSVNVNKSQKGDGYQDYLANVVDTIKLFDSLGFIIHPEKSVFIPTQIITFLGFVLDSRTMKVYLTQQKQLKLKNACFRIIKTPRPTIRLVAQLLGLMTSSFPGVMYGPLYYRRLDMAKTDALSQCGDFEGNMELTPPVLEDINWWMNNIHLSCYVIYHGEPHATLYTDASTTGWGCEFQGTPTGGSWSSIEAQHHINYLEMLAIKLGLKCFEEKVRHQHIKLMVDNMPTVTILNNMGTSHSWQLNELNKEIWTWCIDRGIWLTVAHIPGKTNVVADRESRQHRREIEWTINSDLYEEGICKLAVTPTIDLFASRLNYRLTPYCDHKNPSEDTAGSSDRLARCAFLANSNMVATTIKNANTSTSSTTEKKEHTVPSSGSQCSAPTTQSDVSTPLPLVRQHLQSQGISSSATDIIMQSWRTSTRVQYSSYIKKWLEYCCKWQINPVSPPVASGLNFLAELYHKGLSYSALNTARSALASVIALQGNQSFGNHPLVSRFLKGTFTTRPALPKYREVWDVNTVLEHLKTLHPAESLSLKLLSLKLVMLLAILSGQRCQTIHALTTKDMKASNDRVMFIVNDLLKTTKPGKECTKVEFLSFDEDPRICVVSLNAKVRTHISRDSCSRPVTHRISIKLQPTEKPPVYKGPDPLPNRFNIKPGYCWDGVNRLNGLEK</sequence>
<protein>
    <submittedName>
        <fullName evidence="3">Pre-mRNA-splicing factor cwc-26</fullName>
    </submittedName>
</protein>
<dbReference type="Proteomes" id="UP000225706">
    <property type="component" value="Unassembled WGS sequence"/>
</dbReference>
<dbReference type="PANTHER" id="PTHR35617">
    <property type="entry name" value="PHAGE_INTEGRASE DOMAIN-CONTAINING PROTEIN"/>
    <property type="match status" value="1"/>
</dbReference>
<evidence type="ECO:0000313" key="3">
    <source>
        <dbReference type="EMBL" id="PFX33771.1"/>
    </source>
</evidence>
<dbReference type="PANTHER" id="PTHR35617:SF3">
    <property type="entry name" value="CORE-BINDING (CB) DOMAIN-CONTAINING PROTEIN"/>
    <property type="match status" value="1"/>
</dbReference>
<comment type="caution">
    <text evidence="3">The sequence shown here is derived from an EMBL/GenBank/DDBJ whole genome shotgun (WGS) entry which is preliminary data.</text>
</comment>
<dbReference type="SUPFAM" id="SSF47823">
    <property type="entry name" value="lambda integrase-like, N-terminal domain"/>
    <property type="match status" value="1"/>
</dbReference>
<evidence type="ECO:0000313" key="4">
    <source>
        <dbReference type="Proteomes" id="UP000225706"/>
    </source>
</evidence>
<keyword evidence="1" id="KW-0238">DNA-binding</keyword>
<dbReference type="AlphaFoldDB" id="A0A2B4SV63"/>
<dbReference type="Gene3D" id="3.30.420.10">
    <property type="entry name" value="Ribonuclease H-like superfamily/Ribonuclease H"/>
    <property type="match status" value="1"/>
</dbReference>
<dbReference type="CDD" id="cd09275">
    <property type="entry name" value="RNase_HI_RT_DIRS1"/>
    <property type="match status" value="1"/>
</dbReference>
<dbReference type="OrthoDB" id="5986938at2759"/>
<dbReference type="Pfam" id="PF09736">
    <property type="entry name" value="Bud13"/>
    <property type="match status" value="1"/>
</dbReference>
<dbReference type="STRING" id="50429.A0A2B4SV63"/>
<evidence type="ECO:0000256" key="2">
    <source>
        <dbReference type="SAM" id="MobiDB-lite"/>
    </source>
</evidence>
<proteinExistence type="predicted"/>
<evidence type="ECO:0000256" key="1">
    <source>
        <dbReference type="ARBA" id="ARBA00023125"/>
    </source>
</evidence>
<organism evidence="3 4">
    <name type="scientific">Stylophora pistillata</name>
    <name type="common">Smooth cauliflower coral</name>
    <dbReference type="NCBI Taxonomy" id="50429"/>
    <lineage>
        <taxon>Eukaryota</taxon>
        <taxon>Metazoa</taxon>
        <taxon>Cnidaria</taxon>
        <taxon>Anthozoa</taxon>
        <taxon>Hexacorallia</taxon>
        <taxon>Scleractinia</taxon>
        <taxon>Astrocoeniina</taxon>
        <taxon>Pocilloporidae</taxon>
        <taxon>Stylophora</taxon>
    </lineage>
</organism>
<feature type="compositionally biased region" description="Polar residues" evidence="2">
    <location>
        <begin position="443"/>
        <end position="458"/>
    </location>
</feature>